<evidence type="ECO:0000313" key="8">
    <source>
        <dbReference type="Proteomes" id="UP000598997"/>
    </source>
</evidence>
<dbReference type="Gene3D" id="3.40.50.2000">
    <property type="entry name" value="Glycogen Phosphorylase B"/>
    <property type="match status" value="2"/>
</dbReference>
<keyword evidence="1 5" id="KW-0413">Isomerase</keyword>
<dbReference type="EMBL" id="BMIO01000002">
    <property type="protein sequence ID" value="GGD35700.1"/>
    <property type="molecule type" value="Genomic_DNA"/>
</dbReference>
<dbReference type="Pfam" id="PF02350">
    <property type="entry name" value="Epimerase_2"/>
    <property type="match status" value="1"/>
</dbReference>
<accession>A0A917DGS3</accession>
<dbReference type="PANTHER" id="PTHR43174">
    <property type="entry name" value="UDP-N-ACETYLGLUCOSAMINE 2-EPIMERASE"/>
    <property type="match status" value="1"/>
</dbReference>
<dbReference type="OrthoDB" id="9803238at2"/>
<organism evidence="7 8">
    <name type="scientific">Croceicoccus pelagius</name>
    <dbReference type="NCBI Taxonomy" id="1703341"/>
    <lineage>
        <taxon>Bacteria</taxon>
        <taxon>Pseudomonadati</taxon>
        <taxon>Pseudomonadota</taxon>
        <taxon>Alphaproteobacteria</taxon>
        <taxon>Sphingomonadales</taxon>
        <taxon>Erythrobacteraceae</taxon>
        <taxon>Croceicoccus</taxon>
    </lineage>
</organism>
<evidence type="ECO:0000259" key="6">
    <source>
        <dbReference type="Pfam" id="PF02350"/>
    </source>
</evidence>
<name>A0A917DGS3_9SPHN</name>
<dbReference type="GO" id="GO:0008761">
    <property type="term" value="F:UDP-N-acetylglucosamine 2-epimerase activity"/>
    <property type="evidence" value="ECO:0007669"/>
    <property type="project" value="UniProtKB-EC"/>
</dbReference>
<dbReference type="RefSeq" id="WP_066764543.1">
    <property type="nucleotide sequence ID" value="NZ_BMIO01000002.1"/>
</dbReference>
<dbReference type="CDD" id="cd03786">
    <property type="entry name" value="GTB_UDP-GlcNAc_2-Epimerase"/>
    <property type="match status" value="1"/>
</dbReference>
<dbReference type="InterPro" id="IPR029767">
    <property type="entry name" value="WecB-like"/>
</dbReference>
<feature type="domain" description="UDP-N-acetylglucosamine 2-epimerase" evidence="6">
    <location>
        <begin position="19"/>
        <end position="357"/>
    </location>
</feature>
<dbReference type="AlphaFoldDB" id="A0A917DGS3"/>
<dbReference type="EC" id="5.1.3.14" evidence="4"/>
<comment type="similarity">
    <text evidence="3 5">Belongs to the UDP-N-acetylglucosamine 2-epimerase family.</text>
</comment>
<comment type="catalytic activity">
    <reaction evidence="2">
        <text>UDP-N-acetyl-alpha-D-glucosamine = UDP-N-acetyl-alpha-D-mannosamine</text>
        <dbReference type="Rhea" id="RHEA:17213"/>
        <dbReference type="ChEBI" id="CHEBI:57705"/>
        <dbReference type="ChEBI" id="CHEBI:68623"/>
        <dbReference type="EC" id="5.1.3.14"/>
    </reaction>
</comment>
<dbReference type="Proteomes" id="UP000598997">
    <property type="component" value="Unassembled WGS sequence"/>
</dbReference>
<dbReference type="SUPFAM" id="SSF53756">
    <property type="entry name" value="UDP-Glycosyltransferase/glycogen phosphorylase"/>
    <property type="match status" value="1"/>
</dbReference>
<evidence type="ECO:0000256" key="2">
    <source>
        <dbReference type="ARBA" id="ARBA00036080"/>
    </source>
</evidence>
<keyword evidence="8" id="KW-1185">Reference proteome</keyword>
<dbReference type="InterPro" id="IPR003331">
    <property type="entry name" value="UDP_GlcNAc_Epimerase_2_dom"/>
</dbReference>
<protein>
    <recommendedName>
        <fullName evidence="4">UDP-N-acetylglucosamine 2-epimerase (non-hydrolyzing)</fullName>
        <ecNumber evidence="4">5.1.3.14</ecNumber>
    </recommendedName>
</protein>
<evidence type="ECO:0000313" key="7">
    <source>
        <dbReference type="EMBL" id="GGD35700.1"/>
    </source>
</evidence>
<reference evidence="7 8" key="1">
    <citation type="journal article" date="2014" name="Int. J. Syst. Evol. Microbiol.">
        <title>Complete genome sequence of Corynebacterium casei LMG S-19264T (=DSM 44701T), isolated from a smear-ripened cheese.</title>
        <authorList>
            <consortium name="US DOE Joint Genome Institute (JGI-PGF)"/>
            <person name="Walter F."/>
            <person name="Albersmeier A."/>
            <person name="Kalinowski J."/>
            <person name="Ruckert C."/>
        </authorList>
    </citation>
    <scope>NUCLEOTIDE SEQUENCE [LARGE SCALE GENOMIC DNA]</scope>
    <source>
        <strain evidence="7 8">CGMCC 1.15358</strain>
    </source>
</reference>
<gene>
    <name evidence="7" type="ORF">GCM10010989_07320</name>
</gene>
<sequence>MAIAGTRPEIIKLVPVMRALEDEPVLRPSFCHSGQHADLGRDLLNIAGITPDEMLERPSGEGVDRLLAGMIETIGAALDRHRPRAVIVQGDTATTLAGAMAAFHRRIPVAHVEAGLRSADMTQPFPEEAYRRLVTPLARWHFAPTKAARNALIGENIAKDSIKVVGNTVVDALHWACSRLDADPSLGAEAHRYIAAAGGHALVLATVHRREHDTSALKAIAYGLSSLAERRDVRIVLPLHPRAESAILRELLADMPRIELIPAVDYFTFLRLMRASRLVVSDSGGVQEEATAMGRPLLVLRKVTERMEAVGAGAARLIGHDRDLIAAAANEVLSQPMPEPSDVFGDGRASERIARTLRGDLYPR</sequence>
<evidence type="ECO:0000256" key="4">
    <source>
        <dbReference type="ARBA" id="ARBA00038858"/>
    </source>
</evidence>
<dbReference type="PANTHER" id="PTHR43174:SF2">
    <property type="entry name" value="UDP-N-ACETYLGLUCOSAMINE 2-EPIMERASE"/>
    <property type="match status" value="1"/>
</dbReference>
<evidence type="ECO:0000256" key="5">
    <source>
        <dbReference type="RuleBase" id="RU003513"/>
    </source>
</evidence>
<evidence type="ECO:0000256" key="3">
    <source>
        <dbReference type="ARBA" id="ARBA00038209"/>
    </source>
</evidence>
<evidence type="ECO:0000256" key="1">
    <source>
        <dbReference type="ARBA" id="ARBA00023235"/>
    </source>
</evidence>
<proteinExistence type="inferred from homology"/>
<comment type="caution">
    <text evidence="7">The sequence shown here is derived from an EMBL/GenBank/DDBJ whole genome shotgun (WGS) entry which is preliminary data.</text>
</comment>
<dbReference type="NCBIfam" id="TIGR00236">
    <property type="entry name" value="wecB"/>
    <property type="match status" value="1"/>
</dbReference>